<evidence type="ECO:0000313" key="2">
    <source>
        <dbReference type="Proteomes" id="UP000634136"/>
    </source>
</evidence>
<dbReference type="Proteomes" id="UP000634136">
    <property type="component" value="Unassembled WGS sequence"/>
</dbReference>
<dbReference type="EMBL" id="JAAIUW010000003">
    <property type="protein sequence ID" value="KAF7839342.1"/>
    <property type="molecule type" value="Genomic_DNA"/>
</dbReference>
<evidence type="ECO:0000313" key="1">
    <source>
        <dbReference type="EMBL" id="KAF7839342.1"/>
    </source>
</evidence>
<protein>
    <submittedName>
        <fullName evidence="1">Uncharacterized protein</fullName>
    </submittedName>
</protein>
<name>A0A835CHL9_9FABA</name>
<organism evidence="1 2">
    <name type="scientific">Senna tora</name>
    <dbReference type="NCBI Taxonomy" id="362788"/>
    <lineage>
        <taxon>Eukaryota</taxon>
        <taxon>Viridiplantae</taxon>
        <taxon>Streptophyta</taxon>
        <taxon>Embryophyta</taxon>
        <taxon>Tracheophyta</taxon>
        <taxon>Spermatophyta</taxon>
        <taxon>Magnoliopsida</taxon>
        <taxon>eudicotyledons</taxon>
        <taxon>Gunneridae</taxon>
        <taxon>Pentapetalae</taxon>
        <taxon>rosids</taxon>
        <taxon>fabids</taxon>
        <taxon>Fabales</taxon>
        <taxon>Fabaceae</taxon>
        <taxon>Caesalpinioideae</taxon>
        <taxon>Cassia clade</taxon>
        <taxon>Senna</taxon>
    </lineage>
</organism>
<proteinExistence type="predicted"/>
<reference evidence="1" key="1">
    <citation type="submission" date="2020-09" db="EMBL/GenBank/DDBJ databases">
        <title>Genome-Enabled Discovery of Anthraquinone Biosynthesis in Senna tora.</title>
        <authorList>
            <person name="Kang S.-H."/>
            <person name="Pandey R.P."/>
            <person name="Lee C.-M."/>
            <person name="Sim J.-S."/>
            <person name="Jeong J.-T."/>
            <person name="Choi B.-S."/>
            <person name="Jung M."/>
            <person name="Ginzburg D."/>
            <person name="Zhao K."/>
            <person name="Won S.Y."/>
            <person name="Oh T.-J."/>
            <person name="Yu Y."/>
            <person name="Kim N.-H."/>
            <person name="Lee O.R."/>
            <person name="Lee T.-H."/>
            <person name="Bashyal P."/>
            <person name="Kim T.-S."/>
            <person name="Lee W.-H."/>
            <person name="Kawkins C."/>
            <person name="Kim C.-K."/>
            <person name="Kim J.S."/>
            <person name="Ahn B.O."/>
            <person name="Rhee S.Y."/>
            <person name="Sohng J.K."/>
        </authorList>
    </citation>
    <scope>NUCLEOTIDE SEQUENCE</scope>
    <source>
        <tissue evidence="1">Leaf</tissue>
    </source>
</reference>
<dbReference type="AlphaFoldDB" id="A0A835CHL9"/>
<comment type="caution">
    <text evidence="1">The sequence shown here is derived from an EMBL/GenBank/DDBJ whole genome shotgun (WGS) entry which is preliminary data.</text>
</comment>
<keyword evidence="2" id="KW-1185">Reference proteome</keyword>
<gene>
    <name evidence="1" type="ORF">G2W53_007824</name>
</gene>
<accession>A0A835CHL9</accession>
<sequence>MEKFPLSINPTVLEAEAVRRCMELAIDWGYEDVIFETDAQIVKMDAQVLPLLLRVNIFSPLRGFFGRISISWVPSFAKDYLCYSFCRHTLKLIMFGNIQGVKKNVIVAISLDKDGRDVSTSIESGLTNNMNEYSQRNEI</sequence>